<organism evidence="2 3">
    <name type="scientific">Candidatus Thiodictyon syntrophicum</name>
    <dbReference type="NCBI Taxonomy" id="1166950"/>
    <lineage>
        <taxon>Bacteria</taxon>
        <taxon>Pseudomonadati</taxon>
        <taxon>Pseudomonadota</taxon>
        <taxon>Gammaproteobacteria</taxon>
        <taxon>Chromatiales</taxon>
        <taxon>Chromatiaceae</taxon>
        <taxon>Thiodictyon</taxon>
    </lineage>
</organism>
<gene>
    <name evidence="2" type="ORF">THSYN_27345</name>
</gene>
<sequence>MRSLLSTLGHLRHCIVTSAQISFRISAGELGYVYLMKSGKYYKIGRTNAIGRREYELAIQLPEKPTKIHEIKTDDPVGIEAYWHKRFESRRLNGEWFNLTPQDTAAFKRWRLIA</sequence>
<dbReference type="AlphaFoldDB" id="A0A2K8UHG2"/>
<dbReference type="SMART" id="SM00974">
    <property type="entry name" value="T5orf172"/>
    <property type="match status" value="1"/>
</dbReference>
<keyword evidence="3" id="KW-1185">Reference proteome</keyword>
<accession>A0A2K8UHG2</accession>
<dbReference type="Proteomes" id="UP000232638">
    <property type="component" value="Chromosome"/>
</dbReference>
<evidence type="ECO:0000259" key="1">
    <source>
        <dbReference type="SMART" id="SM00974"/>
    </source>
</evidence>
<dbReference type="KEGG" id="tsy:THSYN_27345"/>
<evidence type="ECO:0000313" key="2">
    <source>
        <dbReference type="EMBL" id="AUB84977.1"/>
    </source>
</evidence>
<evidence type="ECO:0000313" key="3">
    <source>
        <dbReference type="Proteomes" id="UP000232638"/>
    </source>
</evidence>
<dbReference type="EMBL" id="CP020370">
    <property type="protein sequence ID" value="AUB84977.1"/>
    <property type="molecule type" value="Genomic_DNA"/>
</dbReference>
<proteinExistence type="predicted"/>
<dbReference type="Pfam" id="PF13455">
    <property type="entry name" value="MUG113"/>
    <property type="match status" value="1"/>
</dbReference>
<protein>
    <recommendedName>
        <fullName evidence="1">Bacteriophage T5 Orf172 DNA-binding domain-containing protein</fullName>
    </recommendedName>
</protein>
<reference evidence="2 3" key="1">
    <citation type="submission" date="2017-03" db="EMBL/GenBank/DDBJ databases">
        <title>Complete genome sequence of Candidatus 'Thiodictyon syntrophicum' sp. nov. strain Cad16T, a photolithoautotroph purple sulfur bacterium isolated from an alpine meromictic lake.</title>
        <authorList>
            <person name="Luedin S.M."/>
            <person name="Pothier J.F."/>
            <person name="Danza F."/>
            <person name="Storelli N."/>
            <person name="Wittwer M."/>
            <person name="Tonolla M."/>
        </authorList>
    </citation>
    <scope>NUCLEOTIDE SEQUENCE [LARGE SCALE GENOMIC DNA]</scope>
    <source>
        <strain evidence="2 3">Cad16T</strain>
    </source>
</reference>
<name>A0A2K8UHG2_9GAMM</name>
<feature type="domain" description="Bacteriophage T5 Orf172 DNA-binding" evidence="1">
    <location>
        <begin position="36"/>
        <end position="111"/>
    </location>
</feature>
<dbReference type="InterPro" id="IPR018306">
    <property type="entry name" value="Phage_T5_Orf172_DNA-bd"/>
</dbReference>